<dbReference type="Proteomes" id="UP001642540">
    <property type="component" value="Unassembled WGS sequence"/>
</dbReference>
<evidence type="ECO:0000256" key="3">
    <source>
        <dbReference type="ARBA" id="ARBA00022679"/>
    </source>
</evidence>
<sequence>MWFLGSTLLIQIDSEQLQLQHAKNNEVYLMQQRESSISNLAHKIDSYCKTLDRESFQKTIDPNSKQPGHHTDKTKTEAVEKLLKAKKGKIVRDSIIYIPELQQMWCLVPKAASTSWSRKIVELVHSVKMQEDLRNQSIPVQVILRKHYGNVGTKIYNKILESGKITKILLVRHPLARLVSAFEDKLKDRKAKNDSMYFYGNYGVKINRSFRKNRRYNKKKEPTFEEFIDYLVTTNPLEYDDHWKPISLLCGLCNIKYDLIIKQEYLGTTVLPYIMQQLGFQPSSTLTIENQSVKLNYKNLTSYFRNISSDKINRLRLKYEDDFKLFGYD</sequence>
<comment type="subcellular location">
    <subcellularLocation>
        <location evidence="1 9">Golgi apparatus membrane</location>
        <topology evidence="1 9">Single-pass type II membrane protein</topology>
    </subcellularLocation>
</comment>
<reference evidence="10 11" key="1">
    <citation type="submission" date="2024-08" db="EMBL/GenBank/DDBJ databases">
        <authorList>
            <person name="Cucini C."/>
            <person name="Frati F."/>
        </authorList>
    </citation>
    <scope>NUCLEOTIDE SEQUENCE [LARGE SCALE GENOMIC DNA]</scope>
</reference>
<evidence type="ECO:0000313" key="11">
    <source>
        <dbReference type="Proteomes" id="UP001642540"/>
    </source>
</evidence>
<protein>
    <recommendedName>
        <fullName evidence="9">Carbohydrate sulfotransferase</fullName>
        <ecNumber evidence="9">2.8.2.-</ecNumber>
    </recommendedName>
</protein>
<name>A0ABP1RNN0_9HEXA</name>
<evidence type="ECO:0000256" key="9">
    <source>
        <dbReference type="RuleBase" id="RU364020"/>
    </source>
</evidence>
<keyword evidence="4" id="KW-0812">Transmembrane</keyword>
<keyword evidence="9" id="KW-0119">Carbohydrate metabolism</keyword>
<evidence type="ECO:0000256" key="8">
    <source>
        <dbReference type="ARBA" id="ARBA00023180"/>
    </source>
</evidence>
<evidence type="ECO:0000256" key="7">
    <source>
        <dbReference type="ARBA" id="ARBA00023136"/>
    </source>
</evidence>
<dbReference type="InterPro" id="IPR018011">
    <property type="entry name" value="Carb_sulfotrans_8-10"/>
</dbReference>
<dbReference type="PANTHER" id="PTHR12137">
    <property type="entry name" value="CARBOHYDRATE SULFOTRANSFERASE"/>
    <property type="match status" value="1"/>
</dbReference>
<organism evidence="10 11">
    <name type="scientific">Orchesella dallaii</name>
    <dbReference type="NCBI Taxonomy" id="48710"/>
    <lineage>
        <taxon>Eukaryota</taxon>
        <taxon>Metazoa</taxon>
        <taxon>Ecdysozoa</taxon>
        <taxon>Arthropoda</taxon>
        <taxon>Hexapoda</taxon>
        <taxon>Collembola</taxon>
        <taxon>Entomobryomorpha</taxon>
        <taxon>Entomobryoidea</taxon>
        <taxon>Orchesellidae</taxon>
        <taxon>Orchesellinae</taxon>
        <taxon>Orchesella</taxon>
    </lineage>
</organism>
<keyword evidence="11" id="KW-1185">Reference proteome</keyword>
<dbReference type="EC" id="2.8.2.-" evidence="9"/>
<evidence type="ECO:0000256" key="5">
    <source>
        <dbReference type="ARBA" id="ARBA00022989"/>
    </source>
</evidence>
<evidence type="ECO:0000256" key="2">
    <source>
        <dbReference type="ARBA" id="ARBA00006339"/>
    </source>
</evidence>
<accession>A0ABP1RNN0</accession>
<evidence type="ECO:0000313" key="10">
    <source>
        <dbReference type="EMBL" id="CAL8131619.1"/>
    </source>
</evidence>
<keyword evidence="3 9" id="KW-0808">Transferase</keyword>
<keyword evidence="6 9" id="KW-0333">Golgi apparatus</keyword>
<comment type="similarity">
    <text evidence="2 9">Belongs to the sulfotransferase 2 family.</text>
</comment>
<keyword evidence="9" id="KW-0735">Signal-anchor</keyword>
<dbReference type="EMBL" id="CAXLJM020000089">
    <property type="protein sequence ID" value="CAL8131619.1"/>
    <property type="molecule type" value="Genomic_DNA"/>
</dbReference>
<comment type="caution">
    <text evidence="10">The sequence shown here is derived from an EMBL/GenBank/DDBJ whole genome shotgun (WGS) entry which is preliminary data.</text>
</comment>
<keyword evidence="5" id="KW-1133">Transmembrane helix</keyword>
<keyword evidence="8 9" id="KW-0325">Glycoprotein</keyword>
<gene>
    <name evidence="10" type="ORF">ODALV1_LOCUS24250</name>
</gene>
<evidence type="ECO:0000256" key="1">
    <source>
        <dbReference type="ARBA" id="ARBA00004323"/>
    </source>
</evidence>
<dbReference type="Pfam" id="PF03567">
    <property type="entry name" value="Sulfotransfer_2"/>
    <property type="match status" value="1"/>
</dbReference>
<evidence type="ECO:0000256" key="4">
    <source>
        <dbReference type="ARBA" id="ARBA00022692"/>
    </source>
</evidence>
<keyword evidence="7" id="KW-0472">Membrane</keyword>
<proteinExistence type="inferred from homology"/>
<dbReference type="PANTHER" id="PTHR12137:SF54">
    <property type="entry name" value="CARBOHYDRATE SULFOTRANSFERASE"/>
    <property type="match status" value="1"/>
</dbReference>
<dbReference type="InterPro" id="IPR005331">
    <property type="entry name" value="Sulfotransferase"/>
</dbReference>
<evidence type="ECO:0000256" key="6">
    <source>
        <dbReference type="ARBA" id="ARBA00023034"/>
    </source>
</evidence>